<evidence type="ECO:0000256" key="3">
    <source>
        <dbReference type="SAM" id="Phobius"/>
    </source>
</evidence>
<feature type="domain" description="Ada DNA repair metal-binding" evidence="4">
    <location>
        <begin position="87"/>
        <end position="132"/>
    </location>
</feature>
<sequence length="135" mass="14303">MLTEFLRKVNAFFAANRKDLGIAVLVFLVGMVSFGLGRLSRSWPRSYPLVLENASDGSASADTEGTAAIGQALRGTPPPADAPSGTYVASRNGSAFHLPSCSGAKQIKDENKVWFQTKEDAVRAGYRPAANCPGL</sequence>
<keyword evidence="3" id="KW-0472">Membrane</keyword>
<keyword evidence="1" id="KW-0010">Activator</keyword>
<feature type="region of interest" description="Disordered" evidence="2">
    <location>
        <begin position="55"/>
        <end position="85"/>
    </location>
</feature>
<dbReference type="STRING" id="1802280.A3B37_03905"/>
<evidence type="ECO:0000313" key="6">
    <source>
        <dbReference type="Proteomes" id="UP000176705"/>
    </source>
</evidence>
<dbReference type="InterPro" id="IPR035451">
    <property type="entry name" value="Ada-like_dom_sf"/>
</dbReference>
<dbReference type="EMBL" id="MHQS01000004">
    <property type="protein sequence ID" value="OHA09283.1"/>
    <property type="molecule type" value="Genomic_DNA"/>
</dbReference>
<dbReference type="Gene3D" id="3.40.10.10">
    <property type="entry name" value="DNA Methylphosphotriester Repair Domain"/>
    <property type="match status" value="1"/>
</dbReference>
<proteinExistence type="predicted"/>
<dbReference type="Pfam" id="PF02805">
    <property type="entry name" value="Ada_Zn_binding"/>
    <property type="match status" value="1"/>
</dbReference>
<evidence type="ECO:0000256" key="1">
    <source>
        <dbReference type="ARBA" id="ARBA00023159"/>
    </source>
</evidence>
<dbReference type="SUPFAM" id="SSF57884">
    <property type="entry name" value="Ada DNA repair protein, N-terminal domain (N-Ada 10)"/>
    <property type="match status" value="1"/>
</dbReference>
<dbReference type="GO" id="GO:0006281">
    <property type="term" value="P:DNA repair"/>
    <property type="evidence" value="ECO:0007669"/>
    <property type="project" value="InterPro"/>
</dbReference>
<protein>
    <recommendedName>
        <fullName evidence="4">Ada DNA repair metal-binding domain-containing protein</fullName>
    </recommendedName>
</protein>
<reference evidence="5 6" key="1">
    <citation type="journal article" date="2016" name="Nat. Commun.">
        <title>Thousands of microbial genomes shed light on interconnected biogeochemical processes in an aquifer system.</title>
        <authorList>
            <person name="Anantharaman K."/>
            <person name="Brown C.T."/>
            <person name="Hug L.A."/>
            <person name="Sharon I."/>
            <person name="Castelle C.J."/>
            <person name="Probst A.J."/>
            <person name="Thomas B.C."/>
            <person name="Singh A."/>
            <person name="Wilkins M.J."/>
            <person name="Karaoz U."/>
            <person name="Brodie E.L."/>
            <person name="Williams K.H."/>
            <person name="Hubbard S.S."/>
            <person name="Banfield J.F."/>
        </authorList>
    </citation>
    <scope>NUCLEOTIDE SEQUENCE [LARGE SCALE GENOMIC DNA]</scope>
</reference>
<organism evidence="5 6">
    <name type="scientific">Candidatus Sungbacteria bacterium RIFCSPLOWO2_01_FULL_59_16</name>
    <dbReference type="NCBI Taxonomy" id="1802280"/>
    <lineage>
        <taxon>Bacteria</taxon>
        <taxon>Candidatus Sungiibacteriota</taxon>
    </lineage>
</organism>
<accession>A0A1G2LCB9</accession>
<dbReference type="Proteomes" id="UP000176705">
    <property type="component" value="Unassembled WGS sequence"/>
</dbReference>
<comment type="caution">
    <text evidence="5">The sequence shown here is derived from an EMBL/GenBank/DDBJ whole genome shotgun (WGS) entry which is preliminary data.</text>
</comment>
<dbReference type="GO" id="GO:0008168">
    <property type="term" value="F:methyltransferase activity"/>
    <property type="evidence" value="ECO:0007669"/>
    <property type="project" value="InterPro"/>
</dbReference>
<dbReference type="InterPro" id="IPR004026">
    <property type="entry name" value="Ada_DNA_repair_Zn-bd"/>
</dbReference>
<dbReference type="GO" id="GO:0008270">
    <property type="term" value="F:zinc ion binding"/>
    <property type="evidence" value="ECO:0007669"/>
    <property type="project" value="InterPro"/>
</dbReference>
<name>A0A1G2LCB9_9BACT</name>
<evidence type="ECO:0000259" key="4">
    <source>
        <dbReference type="Pfam" id="PF02805"/>
    </source>
</evidence>
<evidence type="ECO:0000313" key="5">
    <source>
        <dbReference type="EMBL" id="OHA09283.1"/>
    </source>
</evidence>
<keyword evidence="3" id="KW-0812">Transmembrane</keyword>
<evidence type="ECO:0000256" key="2">
    <source>
        <dbReference type="SAM" id="MobiDB-lite"/>
    </source>
</evidence>
<gene>
    <name evidence="5" type="ORF">A3B37_03905</name>
</gene>
<feature type="transmembrane region" description="Helical" evidence="3">
    <location>
        <begin position="20"/>
        <end position="39"/>
    </location>
</feature>
<keyword evidence="3" id="KW-1133">Transmembrane helix</keyword>
<dbReference type="AlphaFoldDB" id="A0A1G2LCB9"/>
<dbReference type="GO" id="GO:0006355">
    <property type="term" value="P:regulation of DNA-templated transcription"/>
    <property type="evidence" value="ECO:0007669"/>
    <property type="project" value="InterPro"/>
</dbReference>
<dbReference type="GO" id="GO:0003677">
    <property type="term" value="F:DNA binding"/>
    <property type="evidence" value="ECO:0007669"/>
    <property type="project" value="InterPro"/>
</dbReference>